<dbReference type="NCBIfam" id="TIGR00616">
    <property type="entry name" value="rect"/>
    <property type="match status" value="1"/>
</dbReference>
<reference evidence="1" key="1">
    <citation type="submission" date="2020-03" db="EMBL/GenBank/DDBJ databases">
        <title>The deep terrestrial virosphere.</title>
        <authorList>
            <person name="Holmfeldt K."/>
            <person name="Nilsson E."/>
            <person name="Simone D."/>
            <person name="Lopez-Fernandez M."/>
            <person name="Wu X."/>
            <person name="de Brujin I."/>
            <person name="Lundin D."/>
            <person name="Andersson A."/>
            <person name="Bertilsson S."/>
            <person name="Dopson M."/>
        </authorList>
    </citation>
    <scope>NUCLEOTIDE SEQUENCE</scope>
    <source>
        <strain evidence="1">MM171B00216</strain>
    </source>
</reference>
<proteinExistence type="predicted"/>
<dbReference type="InterPro" id="IPR018330">
    <property type="entry name" value="RecT_fam"/>
</dbReference>
<dbReference type="Pfam" id="PF03837">
    <property type="entry name" value="RecT"/>
    <property type="match status" value="1"/>
</dbReference>
<dbReference type="EMBL" id="MT143888">
    <property type="protein sequence ID" value="QJA43504.1"/>
    <property type="molecule type" value="Genomic_DNA"/>
</dbReference>
<dbReference type="AlphaFoldDB" id="A0A6H1Z7H0"/>
<organism evidence="1">
    <name type="scientific">viral metagenome</name>
    <dbReference type="NCBI Taxonomy" id="1070528"/>
    <lineage>
        <taxon>unclassified sequences</taxon>
        <taxon>metagenomes</taxon>
        <taxon>organismal metagenomes</taxon>
    </lineage>
</organism>
<name>A0A6H1Z7H0_9ZZZZ</name>
<sequence>MATSHSLAVIGTDQNLGALLKTWKPRLAQIYGEGDEAAGRFLAIVDACVRRNPDLKNCTVDSFRTAIENAAAMKLLPTGLMNLGWIIPFKDNRSGNVEATFIAGYRGLLDICYRSGRIAGYHVALVHKDDGWRYVAGLNPVLEHEPRFDDTFEFGKREDLVAGYAVWWDVIGGQKVAQRHLVLNHGQLERLRLKSKRPDSGPWKTDYEPMALKSIVRASTKLMPLTPAEDALLAQAYESEDRHLGLPDQVIDVPSEVVPEAGRTAMFEEAEDA</sequence>
<protein>
    <submittedName>
        <fullName evidence="1">Putative DNA recombination protein</fullName>
    </submittedName>
</protein>
<feature type="non-terminal residue" evidence="1">
    <location>
        <position position="1"/>
    </location>
</feature>
<dbReference type="GO" id="GO:0003677">
    <property type="term" value="F:DNA binding"/>
    <property type="evidence" value="ECO:0007669"/>
    <property type="project" value="InterPro"/>
</dbReference>
<gene>
    <name evidence="1" type="ORF">MM171B00216_0004</name>
</gene>
<dbReference type="GO" id="GO:0006259">
    <property type="term" value="P:DNA metabolic process"/>
    <property type="evidence" value="ECO:0007669"/>
    <property type="project" value="InterPro"/>
</dbReference>
<evidence type="ECO:0000313" key="1">
    <source>
        <dbReference type="EMBL" id="QJA43504.1"/>
    </source>
</evidence>
<dbReference type="InterPro" id="IPR004590">
    <property type="entry name" value="ssDNA_annealing_RecT"/>
</dbReference>
<accession>A0A6H1Z7H0</accession>